<dbReference type="EMBL" id="VHGY01000009">
    <property type="protein sequence ID" value="TPU67433.1"/>
    <property type="molecule type" value="Genomic_DNA"/>
</dbReference>
<gene>
    <name evidence="2" type="ORF">FJU42_04265</name>
</gene>
<dbReference type="Proteomes" id="UP000315888">
    <property type="component" value="Unassembled WGS sequence"/>
</dbReference>
<dbReference type="GO" id="GO:0006260">
    <property type="term" value="P:DNA replication"/>
    <property type="evidence" value="ECO:0007669"/>
    <property type="project" value="InterPro"/>
</dbReference>
<dbReference type="InterPro" id="IPR006497">
    <property type="entry name" value="Phage_lambda_VrpO_N"/>
</dbReference>
<comment type="caution">
    <text evidence="2">The sequence shown here is derived from an EMBL/GenBank/DDBJ whole genome shotgun (WGS) entry which is preliminary data.</text>
</comment>
<evidence type="ECO:0000259" key="1">
    <source>
        <dbReference type="Pfam" id="PF04492"/>
    </source>
</evidence>
<organism evidence="2 3">
    <name type="scientific">Acinetobacter baumannii</name>
    <dbReference type="NCBI Taxonomy" id="470"/>
    <lineage>
        <taxon>Bacteria</taxon>
        <taxon>Pseudomonadati</taxon>
        <taxon>Pseudomonadota</taxon>
        <taxon>Gammaproteobacteria</taxon>
        <taxon>Moraxellales</taxon>
        <taxon>Moraxellaceae</taxon>
        <taxon>Acinetobacter</taxon>
        <taxon>Acinetobacter calcoaceticus/baumannii complex</taxon>
    </lineage>
</organism>
<evidence type="ECO:0000313" key="2">
    <source>
        <dbReference type="EMBL" id="TPU67433.1"/>
    </source>
</evidence>
<reference evidence="2 3" key="1">
    <citation type="submission" date="2019-06" db="EMBL/GenBank/DDBJ databases">
        <title>A Diverse Panel of Clinical Acinetobacter baumannii for Research Use.</title>
        <authorList>
            <person name="Mcgann P."/>
            <person name="Snesrud E."/>
            <person name="Galac M.R."/>
        </authorList>
    </citation>
    <scope>NUCLEOTIDE SEQUENCE [LARGE SCALE GENOMIC DNA]</scope>
    <source>
        <strain evidence="2 3">MRSN14237</strain>
    </source>
</reference>
<dbReference type="AlphaFoldDB" id="A0A8B5UMZ4"/>
<evidence type="ECO:0000313" key="3">
    <source>
        <dbReference type="Proteomes" id="UP000315888"/>
    </source>
</evidence>
<dbReference type="RefSeq" id="WP_140973259.1">
    <property type="nucleotide sequence ID" value="NZ_VHFV01000035.1"/>
</dbReference>
<name>A0A8B5UMZ4_ACIBA</name>
<dbReference type="Pfam" id="PF04492">
    <property type="entry name" value="Phage_rep_O"/>
    <property type="match status" value="1"/>
</dbReference>
<dbReference type="InterPro" id="IPR036388">
    <property type="entry name" value="WH-like_DNA-bd_sf"/>
</dbReference>
<proteinExistence type="predicted"/>
<feature type="domain" description="Bacteriophage lambda Replication protein O N-terminal" evidence="1">
    <location>
        <begin position="8"/>
        <end position="88"/>
    </location>
</feature>
<sequence>MSNIIAPNYTQVPNVVVDELASQLSDSAFKLYVVLIRKTKGWDQSRDAISISQFEKITGKSRPTVVKAIEELVKLRLVRKTGCTKFGNEYELNLSFSIDGILLNFPSKKSLLVKKFNQTSKKSLLLLVKKFNTQKKLSKETIKRIDSGSKKDSKKFSDNFEKFWSTYPSCKRKSDKSGTAKTFEKYEKAFELDTVISILELQKIDEQWTKQDGEFIPSPTSWLNKKHWENDYWISKIQAQPATQVNNGPIIEQQPTQFKGVRRQFKGVNA</sequence>
<dbReference type="Gene3D" id="1.10.10.10">
    <property type="entry name" value="Winged helix-like DNA-binding domain superfamily/Winged helix DNA-binding domain"/>
    <property type="match status" value="1"/>
</dbReference>
<protein>
    <submittedName>
        <fullName evidence="2">Replication protein</fullName>
    </submittedName>
</protein>
<accession>A0A8B5UMZ4</accession>